<dbReference type="Proteomes" id="UP001626550">
    <property type="component" value="Unassembled WGS sequence"/>
</dbReference>
<proteinExistence type="predicted"/>
<sequence>MDPCKPNPPASQWFALTPDRHDAECLFCNFKPAMGKGAYTKNRASVSQPEFCSLIPPVSPTASSSSKTSDASLDDDSDPLYEAQEDEI</sequence>
<gene>
    <name evidence="2" type="ORF">Ciccas_014304</name>
</gene>
<organism evidence="2 3">
    <name type="scientific">Cichlidogyrus casuarinus</name>
    <dbReference type="NCBI Taxonomy" id="1844966"/>
    <lineage>
        <taxon>Eukaryota</taxon>
        <taxon>Metazoa</taxon>
        <taxon>Spiralia</taxon>
        <taxon>Lophotrochozoa</taxon>
        <taxon>Platyhelminthes</taxon>
        <taxon>Monogenea</taxon>
        <taxon>Monopisthocotylea</taxon>
        <taxon>Dactylogyridea</taxon>
        <taxon>Ancyrocephalidae</taxon>
        <taxon>Cichlidogyrus</taxon>
    </lineage>
</organism>
<dbReference type="AlphaFoldDB" id="A0ABD2PJ23"/>
<dbReference type="EMBL" id="JBJKFK010008053">
    <property type="protein sequence ID" value="KAL3307189.1"/>
    <property type="molecule type" value="Genomic_DNA"/>
</dbReference>
<evidence type="ECO:0000256" key="1">
    <source>
        <dbReference type="SAM" id="MobiDB-lite"/>
    </source>
</evidence>
<evidence type="ECO:0000313" key="3">
    <source>
        <dbReference type="Proteomes" id="UP001626550"/>
    </source>
</evidence>
<feature type="compositionally biased region" description="Acidic residues" evidence="1">
    <location>
        <begin position="72"/>
        <end position="88"/>
    </location>
</feature>
<evidence type="ECO:0000313" key="2">
    <source>
        <dbReference type="EMBL" id="KAL3307189.1"/>
    </source>
</evidence>
<reference evidence="2 3" key="1">
    <citation type="submission" date="2024-11" db="EMBL/GenBank/DDBJ databases">
        <title>Adaptive evolution of stress response genes in parasites aligns with host niche diversity.</title>
        <authorList>
            <person name="Hahn C."/>
            <person name="Resl P."/>
        </authorList>
    </citation>
    <scope>NUCLEOTIDE SEQUENCE [LARGE SCALE GENOMIC DNA]</scope>
    <source>
        <strain evidence="2">EGGRZ-B1_66</strain>
        <tissue evidence="2">Body</tissue>
    </source>
</reference>
<name>A0ABD2PJ23_9PLAT</name>
<accession>A0ABD2PJ23</accession>
<feature type="non-terminal residue" evidence="2">
    <location>
        <position position="88"/>
    </location>
</feature>
<protein>
    <submittedName>
        <fullName evidence="2">Uncharacterized protein</fullName>
    </submittedName>
</protein>
<keyword evidence="3" id="KW-1185">Reference proteome</keyword>
<feature type="compositionally biased region" description="Low complexity" evidence="1">
    <location>
        <begin position="60"/>
        <end position="71"/>
    </location>
</feature>
<feature type="region of interest" description="Disordered" evidence="1">
    <location>
        <begin position="57"/>
        <end position="88"/>
    </location>
</feature>
<comment type="caution">
    <text evidence="2">The sequence shown here is derived from an EMBL/GenBank/DDBJ whole genome shotgun (WGS) entry which is preliminary data.</text>
</comment>